<name>B0N0H8_9FIRM</name>
<dbReference type="EMBL" id="ABFX02000002">
    <property type="protein sequence ID" value="EDS20156.1"/>
    <property type="molecule type" value="Genomic_DNA"/>
</dbReference>
<evidence type="ECO:0000313" key="1">
    <source>
        <dbReference type="EMBL" id="EDS20156.1"/>
    </source>
</evidence>
<organism evidence="1 2">
    <name type="scientific">Thomasclavelia ramosa DSM 1402</name>
    <dbReference type="NCBI Taxonomy" id="445974"/>
    <lineage>
        <taxon>Bacteria</taxon>
        <taxon>Bacillati</taxon>
        <taxon>Bacillota</taxon>
        <taxon>Erysipelotrichia</taxon>
        <taxon>Erysipelotrichales</taxon>
        <taxon>Coprobacillaceae</taxon>
        <taxon>Thomasclavelia</taxon>
    </lineage>
</organism>
<gene>
    <name evidence="1" type="ORF">CLORAM_00249</name>
</gene>
<accession>B0N0H8</accession>
<protein>
    <submittedName>
        <fullName evidence="1">Uncharacterized protein</fullName>
    </submittedName>
</protein>
<dbReference type="AlphaFoldDB" id="B0N0H8"/>
<dbReference type="HOGENOM" id="CLU_3061428_0_0_9"/>
<reference evidence="1" key="1">
    <citation type="submission" date="2007-11" db="EMBL/GenBank/DDBJ databases">
        <authorList>
            <person name="Fulton L."/>
            <person name="Clifton S."/>
            <person name="Fulton B."/>
            <person name="Xu J."/>
            <person name="Minx P."/>
            <person name="Pepin K.H."/>
            <person name="Johnson M."/>
            <person name="Thiruvilangam P."/>
            <person name="Bhonagiri V."/>
            <person name="Nash W.E."/>
            <person name="Mardis E.R."/>
            <person name="Wilson R.K."/>
        </authorList>
    </citation>
    <scope>NUCLEOTIDE SEQUENCE [LARGE SCALE GENOMIC DNA]</scope>
    <source>
        <strain evidence="1">DSM 1402</strain>
    </source>
</reference>
<comment type="caution">
    <text evidence="1">The sequence shown here is derived from an EMBL/GenBank/DDBJ whole genome shotgun (WGS) entry which is preliminary data.</text>
</comment>
<sequence>MEKNDLETELNHAISLLLNLHKNIEQILTFKIGYSYIQIKINQIIWIESLVTI</sequence>
<evidence type="ECO:0000313" key="2">
    <source>
        <dbReference type="Proteomes" id="UP000005798"/>
    </source>
</evidence>
<keyword evidence="2" id="KW-1185">Reference proteome</keyword>
<dbReference type="Proteomes" id="UP000005798">
    <property type="component" value="Unassembled WGS sequence"/>
</dbReference>
<proteinExistence type="predicted"/>
<reference evidence="1" key="2">
    <citation type="submission" date="2014-06" db="EMBL/GenBank/DDBJ databases">
        <title>Draft genome sequence of Clostridium ramosum(DSM 1402).</title>
        <authorList>
            <person name="Sudarsanam P."/>
            <person name="Ley R."/>
            <person name="Guruge J."/>
            <person name="Turnbaugh P.J."/>
            <person name="Mahowald M."/>
            <person name="Liep D."/>
            <person name="Gordon J."/>
        </authorList>
    </citation>
    <scope>NUCLEOTIDE SEQUENCE</scope>
    <source>
        <strain evidence="1">DSM 1402</strain>
    </source>
</reference>